<feature type="transmembrane region" description="Helical" evidence="2">
    <location>
        <begin position="168"/>
        <end position="187"/>
    </location>
</feature>
<reference evidence="4" key="4">
    <citation type="submission" date="2025-05" db="UniProtKB">
        <authorList>
            <consortium name="EnsemblFungi"/>
        </authorList>
    </citation>
    <scope>IDENTIFICATION</scope>
    <source>
        <strain evidence="4">isolate 1-1 / race 1 (BBBD)</strain>
    </source>
</reference>
<accession>A0A180GTU3</accession>
<reference evidence="4 5" key="3">
    <citation type="journal article" date="2017" name="G3 (Bethesda)">
        <title>Comparative analysis highlights variable genome content of wheat rusts and divergence of the mating loci.</title>
        <authorList>
            <person name="Cuomo C.A."/>
            <person name="Bakkeren G."/>
            <person name="Khalil H.B."/>
            <person name="Panwar V."/>
            <person name="Joly D."/>
            <person name="Linning R."/>
            <person name="Sakthikumar S."/>
            <person name="Song X."/>
            <person name="Adiconis X."/>
            <person name="Fan L."/>
            <person name="Goldberg J.M."/>
            <person name="Levin J.Z."/>
            <person name="Young S."/>
            <person name="Zeng Q."/>
            <person name="Anikster Y."/>
            <person name="Bruce M."/>
            <person name="Wang M."/>
            <person name="Yin C."/>
            <person name="McCallum B."/>
            <person name="Szabo L.J."/>
            <person name="Hulbert S."/>
            <person name="Chen X."/>
            <person name="Fellers J.P."/>
        </authorList>
    </citation>
    <scope>NUCLEOTIDE SEQUENCE</scope>
    <source>
        <strain evidence="4">isolate 1-1 / race 1 (BBBD)</strain>
        <strain evidence="5">Isolate 1-1 / race 1 (BBBD)</strain>
    </source>
</reference>
<dbReference type="AlphaFoldDB" id="A0A180GTU3"/>
<keyword evidence="5" id="KW-1185">Reference proteome</keyword>
<keyword evidence="2" id="KW-1133">Transmembrane helix</keyword>
<feature type="region of interest" description="Disordered" evidence="1">
    <location>
        <begin position="362"/>
        <end position="414"/>
    </location>
</feature>
<organism evidence="3">
    <name type="scientific">Puccinia triticina (isolate 1-1 / race 1 (BBBD))</name>
    <name type="common">Brown leaf rust fungus</name>
    <dbReference type="NCBI Taxonomy" id="630390"/>
    <lineage>
        <taxon>Eukaryota</taxon>
        <taxon>Fungi</taxon>
        <taxon>Dikarya</taxon>
        <taxon>Basidiomycota</taxon>
        <taxon>Pucciniomycotina</taxon>
        <taxon>Pucciniomycetes</taxon>
        <taxon>Pucciniales</taxon>
        <taxon>Pucciniaceae</taxon>
        <taxon>Puccinia</taxon>
    </lineage>
</organism>
<feature type="compositionally biased region" description="Basic and acidic residues" evidence="1">
    <location>
        <begin position="404"/>
        <end position="414"/>
    </location>
</feature>
<feature type="transmembrane region" description="Helical" evidence="2">
    <location>
        <begin position="208"/>
        <end position="226"/>
    </location>
</feature>
<feature type="region of interest" description="Disordered" evidence="1">
    <location>
        <begin position="435"/>
        <end position="481"/>
    </location>
</feature>
<evidence type="ECO:0000313" key="4">
    <source>
        <dbReference type="EnsemblFungi" id="PTTG_26412-t43_1-p1"/>
    </source>
</evidence>
<feature type="region of interest" description="Disordered" evidence="1">
    <location>
        <begin position="499"/>
        <end position="552"/>
    </location>
</feature>
<sequence>MSMPKMLFKLPSFVLPGDFRGRPIALLTLWVMGIFHRWASVGGSNEENTIVRVGSLSWDLPSYGLSTDWAAVSHTQLCCRKCPRDPSYSGCQRCAYLQQGSALGSAGFHGVHQSLVRKAASSRYKALLVDLQYLSHHPIHRTNTPAPLLNSSLTHSNPKSTPPSQFKMVSLAYLITLISVLVAASRAEEVSGAKNEDVDAKWFGGFGGMYNGFYSLGGMGLGMFGSPWINSLAWSMGGACFGGAFFPMNMALGMGGFFAKASEQEAAHSVSRRAIHLDADHLLRRTAADSVTCTSSKGVSEVFSKSQCLKAAQTLREKSVHSASNGNCQLSLHSSKDKVVAKDIPDHVLQKAVNSILSTCNEKSTPKDAKTHHIDDKQCPKPKLPWSPESCDSTRPLGSPATDPHAHIRDHDDSRALSSDLWGEACAGHLRRRRYRSLQASSSPASNETRMPKAAKPRHIADKQVVSRHRSPPCTPQPSTPLLYSVRPCLTMHDIAAWSPIPDMSRPTPKTLHKSLSPTHPPDTTKPAGKAPPGPEKRYTNHRSAIPNANAH</sequence>
<proteinExistence type="predicted"/>
<feature type="compositionally biased region" description="Basic and acidic residues" evidence="1">
    <location>
        <begin position="364"/>
        <end position="379"/>
    </location>
</feature>
<name>A0A180GTU3_PUCT1</name>
<keyword evidence="2" id="KW-0812">Transmembrane</keyword>
<reference evidence="3" key="2">
    <citation type="submission" date="2016-05" db="EMBL/GenBank/DDBJ databases">
        <title>Comparative analysis highlights variable genome content of wheat rusts and divergence of the mating loci.</title>
        <authorList>
            <person name="Cuomo C.A."/>
            <person name="Bakkeren G."/>
            <person name="Szabo L."/>
            <person name="Khalil H."/>
            <person name="Joly D."/>
            <person name="Goldberg J."/>
            <person name="Young S."/>
            <person name="Zeng Q."/>
            <person name="Fellers J."/>
        </authorList>
    </citation>
    <scope>NUCLEOTIDE SEQUENCE [LARGE SCALE GENOMIC DNA]</scope>
    <source>
        <strain evidence="3">1-1 BBBD Race 1</strain>
    </source>
</reference>
<evidence type="ECO:0000256" key="1">
    <source>
        <dbReference type="SAM" id="MobiDB-lite"/>
    </source>
</evidence>
<protein>
    <submittedName>
        <fullName evidence="3 4">Uncharacterized protein</fullName>
    </submittedName>
</protein>
<keyword evidence="2" id="KW-0472">Membrane</keyword>
<evidence type="ECO:0000313" key="3">
    <source>
        <dbReference type="EMBL" id="OAV96190.1"/>
    </source>
</evidence>
<evidence type="ECO:0000313" key="5">
    <source>
        <dbReference type="Proteomes" id="UP000005240"/>
    </source>
</evidence>
<evidence type="ECO:0000256" key="2">
    <source>
        <dbReference type="SAM" id="Phobius"/>
    </source>
</evidence>
<dbReference type="EMBL" id="ADAS02000021">
    <property type="protein sequence ID" value="OAV96190.1"/>
    <property type="molecule type" value="Genomic_DNA"/>
</dbReference>
<gene>
    <name evidence="3" type="ORF">PTTG_26412</name>
</gene>
<dbReference type="OrthoDB" id="2495945at2759"/>
<feature type="compositionally biased region" description="Polar residues" evidence="1">
    <location>
        <begin position="438"/>
        <end position="449"/>
    </location>
</feature>
<feature type="transmembrane region" description="Helical" evidence="2">
    <location>
        <begin position="232"/>
        <end position="252"/>
    </location>
</feature>
<reference evidence="3" key="1">
    <citation type="submission" date="2009-11" db="EMBL/GenBank/DDBJ databases">
        <authorList>
            <consortium name="The Broad Institute Genome Sequencing Platform"/>
            <person name="Ward D."/>
            <person name="Feldgarden M."/>
            <person name="Earl A."/>
            <person name="Young S.K."/>
            <person name="Zeng Q."/>
            <person name="Koehrsen M."/>
            <person name="Alvarado L."/>
            <person name="Berlin A."/>
            <person name="Bochicchio J."/>
            <person name="Borenstein D."/>
            <person name="Chapman S.B."/>
            <person name="Chen Z."/>
            <person name="Engels R."/>
            <person name="Freedman E."/>
            <person name="Gellesch M."/>
            <person name="Goldberg J."/>
            <person name="Griggs A."/>
            <person name="Gujja S."/>
            <person name="Heilman E."/>
            <person name="Heiman D."/>
            <person name="Hepburn T."/>
            <person name="Howarth C."/>
            <person name="Jen D."/>
            <person name="Larson L."/>
            <person name="Lewis B."/>
            <person name="Mehta T."/>
            <person name="Park D."/>
            <person name="Pearson M."/>
            <person name="Roberts A."/>
            <person name="Saif S."/>
            <person name="Shea T."/>
            <person name="Shenoy N."/>
            <person name="Sisk P."/>
            <person name="Stolte C."/>
            <person name="Sykes S."/>
            <person name="Thomson T."/>
            <person name="Walk T."/>
            <person name="White J."/>
            <person name="Yandava C."/>
            <person name="Izard J."/>
            <person name="Baranova O.V."/>
            <person name="Blanton J.M."/>
            <person name="Tanner A.C."/>
            <person name="Dewhirst F.E."/>
            <person name="Haas B."/>
            <person name="Nusbaum C."/>
            <person name="Birren B."/>
        </authorList>
    </citation>
    <scope>NUCLEOTIDE SEQUENCE [LARGE SCALE GENOMIC DNA]</scope>
    <source>
        <strain evidence="3">1-1 BBBD Race 1</strain>
    </source>
</reference>
<dbReference type="Proteomes" id="UP000005240">
    <property type="component" value="Unassembled WGS sequence"/>
</dbReference>
<dbReference type="VEuPathDB" id="FungiDB:PTTG_26412"/>
<dbReference type="EnsemblFungi" id="PTTG_26412-t43_1">
    <property type="protein sequence ID" value="PTTG_26412-t43_1-p1"/>
    <property type="gene ID" value="PTTG_26412"/>
</dbReference>